<accession>A0A9D4FPW8</accession>
<evidence type="ECO:0000256" key="3">
    <source>
        <dbReference type="ARBA" id="ARBA00022737"/>
    </source>
</evidence>
<dbReference type="SUPFAM" id="SSF57667">
    <property type="entry name" value="beta-beta-alpha zinc fingers"/>
    <property type="match status" value="1"/>
</dbReference>
<evidence type="ECO:0000256" key="6">
    <source>
        <dbReference type="ARBA" id="ARBA00023242"/>
    </source>
</evidence>
<dbReference type="GO" id="GO:0008270">
    <property type="term" value="F:zinc ion binding"/>
    <property type="evidence" value="ECO:0007669"/>
    <property type="project" value="UniProtKB-KW"/>
</dbReference>
<evidence type="ECO:0000256" key="2">
    <source>
        <dbReference type="ARBA" id="ARBA00022723"/>
    </source>
</evidence>
<gene>
    <name evidence="10" type="ORF">DPMN_156976</name>
</gene>
<feature type="region of interest" description="Disordered" evidence="8">
    <location>
        <begin position="106"/>
        <end position="296"/>
    </location>
</feature>
<dbReference type="GO" id="GO:0005634">
    <property type="term" value="C:nucleus"/>
    <property type="evidence" value="ECO:0007669"/>
    <property type="project" value="UniProtKB-SubCell"/>
</dbReference>
<dbReference type="PROSITE" id="PS00028">
    <property type="entry name" value="ZINC_FINGER_C2H2_1"/>
    <property type="match status" value="1"/>
</dbReference>
<keyword evidence="6" id="KW-0539">Nucleus</keyword>
<dbReference type="PANTHER" id="PTHR16515">
    <property type="entry name" value="PR DOMAIN ZINC FINGER PROTEIN"/>
    <property type="match status" value="1"/>
</dbReference>
<keyword evidence="3" id="KW-0677">Repeat</keyword>
<keyword evidence="4 7" id="KW-0863">Zinc-finger</keyword>
<feature type="compositionally biased region" description="Polar residues" evidence="8">
    <location>
        <begin position="189"/>
        <end position="208"/>
    </location>
</feature>
<sequence>MPPPDMDVIKEVPGYKVILKAVLKSQIQQLVEQLAEHTDEESVILTASVADGTLSHLGSESGKSYLDDHEDVKSSFLGFCLKKHHMKQLMEKDRQQQQQLAALQASAQLSQLPPHLSMIPGRDRRMYPGHMGSPRHASVRAGVRHEPYTTTRPRHSSPRHNSPRHSSPRQSSQTAGQAVVKSEPVDIVNNDSSNGATKDNDSQETSVKSLKDHDENSPSVTDEQGRENNSDNSNDQESSRTSGEIRDKDPNVSVKLEEDGESNSELEITGVEPGQVPAGSQDSWDPNVSMGMAFDTSGLGDTTTNLSADQSFRLPTLSRFTCHICGKVSKTRQHMEYHMRVHTGEKPFGCRFCGKKFRHQHHMRQHTVNTHHREMGLTLPGGM</sequence>
<comment type="caution">
    <text evidence="10">The sequence shown here is derived from an EMBL/GenBank/DDBJ whole genome shotgun (WGS) entry which is preliminary data.</text>
</comment>
<dbReference type="SMART" id="SM00355">
    <property type="entry name" value="ZnF_C2H2"/>
    <property type="match status" value="2"/>
</dbReference>
<protein>
    <recommendedName>
        <fullName evidence="9">C2H2-type domain-containing protein</fullName>
    </recommendedName>
</protein>
<feature type="domain" description="C2H2-type" evidence="9">
    <location>
        <begin position="320"/>
        <end position="347"/>
    </location>
</feature>
<dbReference type="InterPro" id="IPR036236">
    <property type="entry name" value="Znf_C2H2_sf"/>
</dbReference>
<dbReference type="InterPro" id="IPR013087">
    <property type="entry name" value="Znf_C2H2_type"/>
</dbReference>
<proteinExistence type="predicted"/>
<evidence type="ECO:0000256" key="1">
    <source>
        <dbReference type="ARBA" id="ARBA00004123"/>
    </source>
</evidence>
<feature type="domain" description="C2H2-type" evidence="9">
    <location>
        <begin position="348"/>
        <end position="376"/>
    </location>
</feature>
<dbReference type="InterPro" id="IPR050331">
    <property type="entry name" value="Zinc_finger"/>
</dbReference>
<evidence type="ECO:0000256" key="4">
    <source>
        <dbReference type="ARBA" id="ARBA00022771"/>
    </source>
</evidence>
<dbReference type="Proteomes" id="UP000828390">
    <property type="component" value="Unassembled WGS sequence"/>
</dbReference>
<name>A0A9D4FPW8_DREPO</name>
<keyword evidence="5" id="KW-0862">Zinc</keyword>
<evidence type="ECO:0000259" key="9">
    <source>
        <dbReference type="PROSITE" id="PS50157"/>
    </source>
</evidence>
<dbReference type="AlphaFoldDB" id="A0A9D4FPW8"/>
<reference evidence="10" key="2">
    <citation type="submission" date="2020-11" db="EMBL/GenBank/DDBJ databases">
        <authorList>
            <person name="McCartney M.A."/>
            <person name="Auch B."/>
            <person name="Kono T."/>
            <person name="Mallez S."/>
            <person name="Becker A."/>
            <person name="Gohl D.M."/>
            <person name="Silverstein K.A.T."/>
            <person name="Koren S."/>
            <person name="Bechman K.B."/>
            <person name="Herman A."/>
            <person name="Abrahante J.E."/>
            <person name="Garbe J."/>
        </authorList>
    </citation>
    <scope>NUCLEOTIDE SEQUENCE</scope>
    <source>
        <strain evidence="10">Duluth1</strain>
        <tissue evidence="10">Whole animal</tissue>
    </source>
</reference>
<evidence type="ECO:0000313" key="10">
    <source>
        <dbReference type="EMBL" id="KAH3803274.1"/>
    </source>
</evidence>
<comment type="subcellular location">
    <subcellularLocation>
        <location evidence="1">Nucleus</location>
    </subcellularLocation>
</comment>
<dbReference type="PANTHER" id="PTHR16515:SF49">
    <property type="entry name" value="GASTRULA ZINC FINGER PROTEIN XLCGF49.1-LIKE-RELATED"/>
    <property type="match status" value="1"/>
</dbReference>
<evidence type="ECO:0000256" key="5">
    <source>
        <dbReference type="ARBA" id="ARBA00022833"/>
    </source>
</evidence>
<keyword evidence="2" id="KW-0479">Metal-binding</keyword>
<organism evidence="10 11">
    <name type="scientific">Dreissena polymorpha</name>
    <name type="common">Zebra mussel</name>
    <name type="synonym">Mytilus polymorpha</name>
    <dbReference type="NCBI Taxonomy" id="45954"/>
    <lineage>
        <taxon>Eukaryota</taxon>
        <taxon>Metazoa</taxon>
        <taxon>Spiralia</taxon>
        <taxon>Lophotrochozoa</taxon>
        <taxon>Mollusca</taxon>
        <taxon>Bivalvia</taxon>
        <taxon>Autobranchia</taxon>
        <taxon>Heteroconchia</taxon>
        <taxon>Euheterodonta</taxon>
        <taxon>Imparidentia</taxon>
        <taxon>Neoheterodontei</taxon>
        <taxon>Myida</taxon>
        <taxon>Dreissenoidea</taxon>
        <taxon>Dreissenidae</taxon>
        <taxon>Dreissena</taxon>
    </lineage>
</organism>
<dbReference type="GO" id="GO:0010468">
    <property type="term" value="P:regulation of gene expression"/>
    <property type="evidence" value="ECO:0007669"/>
    <property type="project" value="TreeGrafter"/>
</dbReference>
<evidence type="ECO:0000256" key="7">
    <source>
        <dbReference type="PROSITE-ProRule" id="PRU00042"/>
    </source>
</evidence>
<feature type="compositionally biased region" description="Basic residues" evidence="8">
    <location>
        <begin position="152"/>
        <end position="167"/>
    </location>
</feature>
<evidence type="ECO:0000256" key="8">
    <source>
        <dbReference type="SAM" id="MobiDB-lite"/>
    </source>
</evidence>
<dbReference type="PROSITE" id="PS50157">
    <property type="entry name" value="ZINC_FINGER_C2H2_2"/>
    <property type="match status" value="2"/>
</dbReference>
<dbReference type="Gene3D" id="3.30.160.60">
    <property type="entry name" value="Classic Zinc Finger"/>
    <property type="match status" value="2"/>
</dbReference>
<reference evidence="10" key="1">
    <citation type="journal article" date="2019" name="bioRxiv">
        <title>The Genome of the Zebra Mussel, Dreissena polymorpha: A Resource for Invasive Species Research.</title>
        <authorList>
            <person name="McCartney M.A."/>
            <person name="Auch B."/>
            <person name="Kono T."/>
            <person name="Mallez S."/>
            <person name="Zhang Y."/>
            <person name="Obille A."/>
            <person name="Becker A."/>
            <person name="Abrahante J.E."/>
            <person name="Garbe J."/>
            <person name="Badalamenti J.P."/>
            <person name="Herman A."/>
            <person name="Mangelson H."/>
            <person name="Liachko I."/>
            <person name="Sullivan S."/>
            <person name="Sone E.D."/>
            <person name="Koren S."/>
            <person name="Silverstein K.A.T."/>
            <person name="Beckman K.B."/>
            <person name="Gohl D.M."/>
        </authorList>
    </citation>
    <scope>NUCLEOTIDE SEQUENCE</scope>
    <source>
        <strain evidence="10">Duluth1</strain>
        <tissue evidence="10">Whole animal</tissue>
    </source>
</reference>
<evidence type="ECO:0000313" key="11">
    <source>
        <dbReference type="Proteomes" id="UP000828390"/>
    </source>
</evidence>
<keyword evidence="11" id="KW-1185">Reference proteome</keyword>
<dbReference type="EMBL" id="JAIWYP010000007">
    <property type="protein sequence ID" value="KAH3803274.1"/>
    <property type="molecule type" value="Genomic_DNA"/>
</dbReference>